<protein>
    <submittedName>
        <fullName evidence="2">Uncharacterized protein</fullName>
    </submittedName>
</protein>
<name>A0A9Q0MDV1_BLOTA</name>
<dbReference type="Proteomes" id="UP001142055">
    <property type="component" value="Chromosome 1"/>
</dbReference>
<feature type="region of interest" description="Disordered" evidence="1">
    <location>
        <begin position="72"/>
        <end position="103"/>
    </location>
</feature>
<reference evidence="2" key="1">
    <citation type="submission" date="2022-12" db="EMBL/GenBank/DDBJ databases">
        <title>Genome assemblies of Blomia tropicalis.</title>
        <authorList>
            <person name="Cui Y."/>
        </authorList>
    </citation>
    <scope>NUCLEOTIDE SEQUENCE</scope>
    <source>
        <tissue evidence="2">Adult mites</tissue>
    </source>
</reference>
<feature type="compositionally biased region" description="Polar residues" evidence="1">
    <location>
        <begin position="55"/>
        <end position="66"/>
    </location>
</feature>
<dbReference type="EMBL" id="JAPWDV010000001">
    <property type="protein sequence ID" value="KAJ6223792.1"/>
    <property type="molecule type" value="Genomic_DNA"/>
</dbReference>
<comment type="caution">
    <text evidence="2">The sequence shown here is derived from an EMBL/GenBank/DDBJ whole genome shotgun (WGS) entry which is preliminary data.</text>
</comment>
<gene>
    <name evidence="2" type="ORF">RDWZM_002337</name>
</gene>
<accession>A0A9Q0MDV1</accession>
<sequence>MNTQLPNVSEELLQSIETSKNDVGQVETLMDKVSLDDLEAFPPLEVVGESKSNGDDSSNSCSTVSTQWSNPINVISETSVSGGGGGDQVKVNKQPIDDPPKRTPTSIISKLTIELTGQVIYLVRDENNTPFLMTRELIEGEKQYDSILKQYRTTIIRGSRRF</sequence>
<proteinExistence type="predicted"/>
<evidence type="ECO:0000313" key="2">
    <source>
        <dbReference type="EMBL" id="KAJ6223792.1"/>
    </source>
</evidence>
<dbReference type="OrthoDB" id="10644795at2759"/>
<organism evidence="2 3">
    <name type="scientific">Blomia tropicalis</name>
    <name type="common">Mite</name>
    <dbReference type="NCBI Taxonomy" id="40697"/>
    <lineage>
        <taxon>Eukaryota</taxon>
        <taxon>Metazoa</taxon>
        <taxon>Ecdysozoa</taxon>
        <taxon>Arthropoda</taxon>
        <taxon>Chelicerata</taxon>
        <taxon>Arachnida</taxon>
        <taxon>Acari</taxon>
        <taxon>Acariformes</taxon>
        <taxon>Sarcoptiformes</taxon>
        <taxon>Astigmata</taxon>
        <taxon>Glycyphagoidea</taxon>
        <taxon>Echimyopodidae</taxon>
        <taxon>Blomia</taxon>
    </lineage>
</organism>
<keyword evidence="3" id="KW-1185">Reference proteome</keyword>
<dbReference type="AlphaFoldDB" id="A0A9Q0MDV1"/>
<feature type="region of interest" description="Disordered" evidence="1">
    <location>
        <begin position="47"/>
        <end position="66"/>
    </location>
</feature>
<evidence type="ECO:0000256" key="1">
    <source>
        <dbReference type="SAM" id="MobiDB-lite"/>
    </source>
</evidence>
<evidence type="ECO:0000313" key="3">
    <source>
        <dbReference type="Proteomes" id="UP001142055"/>
    </source>
</evidence>